<organism evidence="1 2">
    <name type="scientific">Turnera subulata</name>
    <dbReference type="NCBI Taxonomy" id="218843"/>
    <lineage>
        <taxon>Eukaryota</taxon>
        <taxon>Viridiplantae</taxon>
        <taxon>Streptophyta</taxon>
        <taxon>Embryophyta</taxon>
        <taxon>Tracheophyta</taxon>
        <taxon>Spermatophyta</taxon>
        <taxon>Magnoliopsida</taxon>
        <taxon>eudicotyledons</taxon>
        <taxon>Gunneridae</taxon>
        <taxon>Pentapetalae</taxon>
        <taxon>rosids</taxon>
        <taxon>fabids</taxon>
        <taxon>Malpighiales</taxon>
        <taxon>Passifloraceae</taxon>
        <taxon>Turnera</taxon>
    </lineage>
</organism>
<keyword evidence="2" id="KW-1185">Reference proteome</keyword>
<dbReference type="AlphaFoldDB" id="A0A9Q0GLR4"/>
<evidence type="ECO:0000313" key="1">
    <source>
        <dbReference type="EMBL" id="KAJ4850551.1"/>
    </source>
</evidence>
<proteinExistence type="predicted"/>
<accession>A0A9Q0GLR4</accession>
<reference evidence="1" key="2">
    <citation type="journal article" date="2023" name="Plants (Basel)">
        <title>Annotation of the Turnera subulata (Passifloraceae) Draft Genome Reveals the S-Locus Evolved after the Divergence of Turneroideae from Passifloroideae in a Stepwise Manner.</title>
        <authorList>
            <person name="Henning P.M."/>
            <person name="Roalson E.H."/>
            <person name="Mir W."/>
            <person name="McCubbin A.G."/>
            <person name="Shore J.S."/>
        </authorList>
    </citation>
    <scope>NUCLEOTIDE SEQUENCE</scope>
    <source>
        <strain evidence="1">F60SS</strain>
    </source>
</reference>
<name>A0A9Q0GLR4_9ROSI</name>
<comment type="caution">
    <text evidence="1">The sequence shown here is derived from an EMBL/GenBank/DDBJ whole genome shotgun (WGS) entry which is preliminary data.</text>
</comment>
<dbReference type="Proteomes" id="UP001141552">
    <property type="component" value="Unassembled WGS sequence"/>
</dbReference>
<gene>
    <name evidence="1" type="ORF">Tsubulata_028073</name>
</gene>
<sequence>MKRKSDHSVCFSVLGNKNTYWYTFELSKEGEDDRIIVPCRCDCGCRCAKRFRHDTTKDTPFLSPTKVLPQKDRDGPGWTVIGNQLYRLGGTIATKKHNCPYSYKQTKTVRALDLTRNTTTEKSTDGGNYTPRWQHKPRMLAPRRIPKTVVVGGKLYVLGWLDEISQACRAGILISIIKYVLGWLTDDDDEQPWGEVYDPTSNTWEALPPPPKFLKCNFFWAGLEDDNDGKKGSIIILSVMDERVLEYNVATKSWNVSELPNGFGRHWVGNPGGPAVAVGRMLYWFCSNSCRLYGVHLDSHIVHKSELVVDVLKDGLGEPMLGHLGGHKFFLLHPDYDIGYDIDDDDDYDDDDDDDDDYERPKTIPIHCLKFSVGLVAGSKRMSISVESSQSFVIRNFLRFNGCVVM</sequence>
<dbReference type="EMBL" id="JAKUCV010000283">
    <property type="protein sequence ID" value="KAJ4850551.1"/>
    <property type="molecule type" value="Genomic_DNA"/>
</dbReference>
<dbReference type="OrthoDB" id="45365at2759"/>
<protein>
    <recommendedName>
        <fullName evidence="3">F-box/kelch-repeat protein</fullName>
    </recommendedName>
</protein>
<reference evidence="1" key="1">
    <citation type="submission" date="2022-02" db="EMBL/GenBank/DDBJ databases">
        <authorList>
            <person name="Henning P.M."/>
            <person name="McCubbin A.G."/>
            <person name="Shore J.S."/>
        </authorList>
    </citation>
    <scope>NUCLEOTIDE SEQUENCE</scope>
    <source>
        <strain evidence="1">F60SS</strain>
        <tissue evidence="1">Leaves</tissue>
    </source>
</reference>
<dbReference type="Gene3D" id="2.120.10.80">
    <property type="entry name" value="Kelch-type beta propeller"/>
    <property type="match status" value="1"/>
</dbReference>
<evidence type="ECO:0008006" key="3">
    <source>
        <dbReference type="Google" id="ProtNLM"/>
    </source>
</evidence>
<evidence type="ECO:0000313" key="2">
    <source>
        <dbReference type="Proteomes" id="UP001141552"/>
    </source>
</evidence>
<dbReference type="InterPro" id="IPR015915">
    <property type="entry name" value="Kelch-typ_b-propeller"/>
</dbReference>
<dbReference type="SUPFAM" id="SSF117281">
    <property type="entry name" value="Kelch motif"/>
    <property type="match status" value="1"/>
</dbReference>